<dbReference type="RefSeq" id="WP_065958963.1">
    <property type="nucleotide sequence ID" value="NZ_ASQP01000248.1"/>
</dbReference>
<accession>A0A1R1SID4</accession>
<evidence type="ECO:0000259" key="1">
    <source>
        <dbReference type="PROSITE" id="PS50943"/>
    </source>
</evidence>
<dbReference type="GO" id="GO:0003677">
    <property type="term" value="F:DNA binding"/>
    <property type="evidence" value="ECO:0007669"/>
    <property type="project" value="UniProtKB-KW"/>
</dbReference>
<dbReference type="Gene3D" id="1.10.260.40">
    <property type="entry name" value="lambda repressor-like DNA-binding domains"/>
    <property type="match status" value="1"/>
</dbReference>
<protein>
    <submittedName>
        <fullName evidence="2">DNA-binding protein</fullName>
    </submittedName>
</protein>
<reference evidence="2 3" key="1">
    <citation type="submission" date="2013-05" db="EMBL/GenBank/DDBJ databases">
        <title>Genome sequence of Streptomyces sparsogenes DSM 40356.</title>
        <authorList>
            <person name="Coyne S."/>
            <person name="Seebeck F.P."/>
        </authorList>
    </citation>
    <scope>NUCLEOTIDE SEQUENCE [LARGE SCALE GENOMIC DNA]</scope>
    <source>
        <strain evidence="2 3">DSM 40356</strain>
    </source>
</reference>
<dbReference type="PROSITE" id="PS50943">
    <property type="entry name" value="HTH_CROC1"/>
    <property type="match status" value="1"/>
</dbReference>
<keyword evidence="3" id="KW-1185">Reference proteome</keyword>
<dbReference type="SMART" id="SM00530">
    <property type="entry name" value="HTH_XRE"/>
    <property type="match status" value="1"/>
</dbReference>
<dbReference type="STRING" id="67365.GCA_001704635_04160"/>
<dbReference type="Pfam" id="PF01381">
    <property type="entry name" value="HTH_3"/>
    <property type="match status" value="1"/>
</dbReference>
<gene>
    <name evidence="2" type="ORF">SPAR_17530</name>
</gene>
<sequence length="112" mass="12474">MTDHLRDPQAVSWEALSEEFAFTDAEKDRIMQGAQVMITASRVHRLAELRKRQHTTQVEVAKAMGVTQARVSRIEKGQLDRSEVDTLAAYVKALGGKLKVVADFGDETYVLG</sequence>
<dbReference type="SUPFAM" id="SSF47413">
    <property type="entry name" value="lambda repressor-like DNA-binding domains"/>
    <property type="match status" value="1"/>
</dbReference>
<keyword evidence="2" id="KW-0238">DNA-binding</keyword>
<dbReference type="Proteomes" id="UP000186168">
    <property type="component" value="Unassembled WGS sequence"/>
</dbReference>
<organism evidence="2 3">
    <name type="scientific">Streptomyces sparsogenes DSM 40356</name>
    <dbReference type="NCBI Taxonomy" id="1331668"/>
    <lineage>
        <taxon>Bacteria</taxon>
        <taxon>Bacillati</taxon>
        <taxon>Actinomycetota</taxon>
        <taxon>Actinomycetes</taxon>
        <taxon>Kitasatosporales</taxon>
        <taxon>Streptomycetaceae</taxon>
        <taxon>Streptomyces</taxon>
    </lineage>
</organism>
<dbReference type="GeneID" id="96742067"/>
<dbReference type="EMBL" id="ASQP01000248">
    <property type="protein sequence ID" value="OMI38055.1"/>
    <property type="molecule type" value="Genomic_DNA"/>
</dbReference>
<dbReference type="InterPro" id="IPR010982">
    <property type="entry name" value="Lambda_DNA-bd_dom_sf"/>
</dbReference>
<dbReference type="CDD" id="cd00093">
    <property type="entry name" value="HTH_XRE"/>
    <property type="match status" value="1"/>
</dbReference>
<dbReference type="AlphaFoldDB" id="A0A1R1SID4"/>
<evidence type="ECO:0000313" key="3">
    <source>
        <dbReference type="Proteomes" id="UP000186168"/>
    </source>
</evidence>
<comment type="caution">
    <text evidence="2">The sequence shown here is derived from an EMBL/GenBank/DDBJ whole genome shotgun (WGS) entry which is preliminary data.</text>
</comment>
<name>A0A1R1SID4_9ACTN</name>
<proteinExistence type="predicted"/>
<evidence type="ECO:0000313" key="2">
    <source>
        <dbReference type="EMBL" id="OMI38055.1"/>
    </source>
</evidence>
<dbReference type="InterPro" id="IPR001387">
    <property type="entry name" value="Cro/C1-type_HTH"/>
</dbReference>
<feature type="domain" description="HTH cro/C1-type" evidence="1">
    <location>
        <begin position="46"/>
        <end position="101"/>
    </location>
</feature>